<dbReference type="Proteomes" id="UP000675994">
    <property type="component" value="Chromosome"/>
</dbReference>
<feature type="signal peptide" evidence="17">
    <location>
        <begin position="1"/>
        <end position="29"/>
    </location>
</feature>
<evidence type="ECO:0000256" key="16">
    <source>
        <dbReference type="SAM" id="MobiDB-lite"/>
    </source>
</evidence>
<dbReference type="EMBL" id="CP063367">
    <property type="protein sequence ID" value="QUM68805.1"/>
    <property type="molecule type" value="Genomic_DNA"/>
</dbReference>
<comment type="catalytic activity">
    <reaction evidence="1">
        <text>Hydrolyzes the link between N-acetylmuramoyl residues and L-amino acid residues in certain cell-wall glycopeptides.</text>
        <dbReference type="EC" id="3.5.1.28"/>
    </reaction>
</comment>
<evidence type="ECO:0000256" key="12">
    <source>
        <dbReference type="ARBA" id="ARBA00022801"/>
    </source>
</evidence>
<accession>A0AAQ0D633</accession>
<evidence type="ECO:0000256" key="6">
    <source>
        <dbReference type="ARBA" id="ARBA00011901"/>
    </source>
</evidence>
<dbReference type="Gene3D" id="3.40.80.10">
    <property type="entry name" value="Peptidoglycan recognition protein-like"/>
    <property type="match status" value="1"/>
</dbReference>
<dbReference type="GO" id="GO:0008745">
    <property type="term" value="F:N-acetylmuramoyl-L-alanine amidase activity"/>
    <property type="evidence" value="ECO:0007669"/>
    <property type="project" value="UniProtKB-EC"/>
</dbReference>
<feature type="region of interest" description="Disordered" evidence="16">
    <location>
        <begin position="31"/>
        <end position="377"/>
    </location>
</feature>
<dbReference type="InterPro" id="IPR002901">
    <property type="entry name" value="MGlyc_endo_b_GlcNAc-like_dom"/>
</dbReference>
<comment type="subunit">
    <text evidence="5">Oligomer; forms a ring structure at the cell surface which is important for efficient partitioning of daughter cells after cell division.</text>
</comment>
<dbReference type="GO" id="GO:0005576">
    <property type="term" value="C:extracellular region"/>
    <property type="evidence" value="ECO:0007669"/>
    <property type="project" value="UniProtKB-SubCell"/>
</dbReference>
<dbReference type="GO" id="GO:0071555">
    <property type="term" value="P:cell wall organization"/>
    <property type="evidence" value="ECO:0007669"/>
    <property type="project" value="UniProtKB-KW"/>
</dbReference>
<dbReference type="SMART" id="SM00047">
    <property type="entry name" value="LYZ2"/>
    <property type="match status" value="1"/>
</dbReference>
<evidence type="ECO:0000256" key="15">
    <source>
        <dbReference type="ARBA" id="ARBA00034414"/>
    </source>
</evidence>
<comment type="catalytic activity">
    <reaction evidence="15">
        <text>an N(4)-(oligosaccharide-(1-&gt;3)-[oligosaccharide-(1-&gt;6)]-beta-D-Man-(1-&gt;4)-beta-D-GlcNAc-(1-&gt;4)-alpha-D-GlcNAc)-L-asparaginyl-[protein] + H2O = an oligosaccharide-(1-&gt;3)-[oligosaccharide-(1-&gt;6)]-beta-D-Man-(1-&gt;4)-D-GlcNAc + N(4)-(N-acetyl-beta-D-glucosaminyl)-L-asparaginyl-[protein]</text>
        <dbReference type="Rhea" id="RHEA:73067"/>
        <dbReference type="Rhea" id="RHEA-COMP:12603"/>
        <dbReference type="Rhea" id="RHEA-COMP:18176"/>
        <dbReference type="ChEBI" id="CHEBI:15377"/>
        <dbReference type="ChEBI" id="CHEBI:132248"/>
        <dbReference type="ChEBI" id="CHEBI:192714"/>
        <dbReference type="ChEBI" id="CHEBI:192715"/>
        <dbReference type="EC" id="3.2.1.96"/>
    </reaction>
</comment>
<dbReference type="EC" id="3.2.1.96" evidence="7"/>
<gene>
    <name evidence="19" type="ORF">IPU22_09520</name>
</gene>
<comment type="subcellular location">
    <subcellularLocation>
        <location evidence="2">Secreted</location>
    </subcellularLocation>
</comment>
<feature type="domain" description="GW" evidence="18">
    <location>
        <begin position="1072"/>
        <end position="1156"/>
    </location>
</feature>
<dbReference type="CDD" id="cd06583">
    <property type="entry name" value="PGRP"/>
    <property type="match status" value="1"/>
</dbReference>
<evidence type="ECO:0000256" key="2">
    <source>
        <dbReference type="ARBA" id="ARBA00004613"/>
    </source>
</evidence>
<evidence type="ECO:0000256" key="8">
    <source>
        <dbReference type="ARBA" id="ARBA00016987"/>
    </source>
</evidence>
<feature type="region of interest" description="Disordered" evidence="16">
    <location>
        <begin position="578"/>
        <end position="603"/>
    </location>
</feature>
<evidence type="ECO:0000259" key="18">
    <source>
        <dbReference type="PROSITE" id="PS51780"/>
    </source>
</evidence>
<evidence type="ECO:0000256" key="13">
    <source>
        <dbReference type="ARBA" id="ARBA00023268"/>
    </source>
</evidence>
<dbReference type="GO" id="GO:0009253">
    <property type="term" value="P:peptidoglycan catabolic process"/>
    <property type="evidence" value="ECO:0007669"/>
    <property type="project" value="InterPro"/>
</dbReference>
<feature type="compositionally biased region" description="Polar residues" evidence="16">
    <location>
        <begin position="181"/>
        <end position="209"/>
    </location>
</feature>
<keyword evidence="14" id="KW-0961">Cell wall biogenesis/degradation</keyword>
<dbReference type="Pfam" id="PF01832">
    <property type="entry name" value="Glucosaminidase"/>
    <property type="match status" value="1"/>
</dbReference>
<keyword evidence="13" id="KW-0511">Multifunctional enzyme</keyword>
<feature type="chain" id="PRO_5042820178" description="Bifunctional autolysin" evidence="17">
    <location>
        <begin position="30"/>
        <end position="1397"/>
    </location>
</feature>
<dbReference type="SMART" id="SM00644">
    <property type="entry name" value="Ami_2"/>
    <property type="match status" value="1"/>
</dbReference>
<dbReference type="GO" id="GO:0004040">
    <property type="term" value="F:amidase activity"/>
    <property type="evidence" value="ECO:0007669"/>
    <property type="project" value="InterPro"/>
</dbReference>
<evidence type="ECO:0000256" key="10">
    <source>
        <dbReference type="ARBA" id="ARBA00022729"/>
    </source>
</evidence>
<dbReference type="RefSeq" id="WP_212574642.1">
    <property type="nucleotide sequence ID" value="NZ_CP063367.1"/>
</dbReference>
<comment type="similarity">
    <text evidence="4">In the C-terminal section; belongs to the glycosyl hydrolase 73 family.</text>
</comment>
<feature type="compositionally biased region" description="Low complexity" evidence="16">
    <location>
        <begin position="578"/>
        <end position="594"/>
    </location>
</feature>
<feature type="domain" description="GW" evidence="18">
    <location>
        <begin position="756"/>
        <end position="830"/>
    </location>
</feature>
<evidence type="ECO:0000256" key="17">
    <source>
        <dbReference type="SAM" id="SignalP"/>
    </source>
</evidence>
<keyword evidence="10 17" id="KW-0732">Signal</keyword>
<dbReference type="InterPro" id="IPR038200">
    <property type="entry name" value="GW_dom_sf"/>
</dbReference>
<evidence type="ECO:0000256" key="11">
    <source>
        <dbReference type="ARBA" id="ARBA00022737"/>
    </source>
</evidence>
<name>A0AAQ0D633_9STAP</name>
<dbReference type="InterPro" id="IPR036505">
    <property type="entry name" value="Amidase/PGRP_sf"/>
</dbReference>
<feature type="compositionally biased region" description="Polar residues" evidence="16">
    <location>
        <begin position="131"/>
        <end position="146"/>
    </location>
</feature>
<feature type="domain" description="GW" evidence="18">
    <location>
        <begin position="832"/>
        <end position="906"/>
    </location>
</feature>
<feature type="compositionally biased region" description="Polar residues" evidence="16">
    <location>
        <begin position="93"/>
        <end position="109"/>
    </location>
</feature>
<comment type="similarity">
    <text evidence="3">In the N-terminal section; belongs to the N-acetylmuramoyl-L-alanine amidase 2 family.</text>
</comment>
<feature type="compositionally biased region" description="Polar residues" evidence="16">
    <location>
        <begin position="217"/>
        <end position="234"/>
    </location>
</feature>
<feature type="compositionally biased region" description="Polar residues" evidence="16">
    <location>
        <begin position="241"/>
        <end position="252"/>
    </location>
</feature>
<keyword evidence="12" id="KW-0378">Hydrolase</keyword>
<evidence type="ECO:0000256" key="4">
    <source>
        <dbReference type="ARBA" id="ARBA00007974"/>
    </source>
</evidence>
<feature type="domain" description="GW" evidence="18">
    <location>
        <begin position="673"/>
        <end position="747"/>
    </location>
</feature>
<evidence type="ECO:0000256" key="14">
    <source>
        <dbReference type="ARBA" id="ARBA00023316"/>
    </source>
</evidence>
<feature type="domain" description="GW" evidence="18">
    <location>
        <begin position="988"/>
        <end position="1063"/>
    </location>
</feature>
<dbReference type="PROSITE" id="PS51780">
    <property type="entry name" value="GW"/>
    <property type="match status" value="7"/>
</dbReference>
<proteinExistence type="inferred from homology"/>
<evidence type="ECO:0000256" key="7">
    <source>
        <dbReference type="ARBA" id="ARBA00012566"/>
    </source>
</evidence>
<dbReference type="EC" id="3.5.1.28" evidence="6"/>
<keyword evidence="9" id="KW-0964">Secreted</keyword>
<feature type="compositionally biased region" description="Polar residues" evidence="16">
    <location>
        <begin position="259"/>
        <end position="279"/>
    </location>
</feature>
<dbReference type="SUPFAM" id="SSF82057">
    <property type="entry name" value="Prokaryotic SH3-related domain"/>
    <property type="match status" value="1"/>
</dbReference>
<evidence type="ECO:0000313" key="20">
    <source>
        <dbReference type="Proteomes" id="UP000675994"/>
    </source>
</evidence>
<feature type="domain" description="GW" evidence="18">
    <location>
        <begin position="597"/>
        <end position="671"/>
    </location>
</feature>
<protein>
    <recommendedName>
        <fullName evidence="8">Bifunctional autolysin</fullName>
        <ecNumber evidence="7">3.2.1.96</ecNumber>
        <ecNumber evidence="6">3.5.1.28</ecNumber>
    </recommendedName>
</protein>
<feature type="compositionally biased region" description="Low complexity" evidence="16">
    <location>
        <begin position="291"/>
        <end position="319"/>
    </location>
</feature>
<evidence type="ECO:0000256" key="5">
    <source>
        <dbReference type="ARBA" id="ARBA00011697"/>
    </source>
</evidence>
<organism evidence="19 20">
    <name type="scientific">Staphylococcus delphini</name>
    <dbReference type="NCBI Taxonomy" id="53344"/>
    <lineage>
        <taxon>Bacteria</taxon>
        <taxon>Bacillati</taxon>
        <taxon>Bacillota</taxon>
        <taxon>Bacilli</taxon>
        <taxon>Bacillales</taxon>
        <taxon>Staphylococcaceae</taxon>
        <taxon>Staphylococcus</taxon>
        <taxon>Staphylococcus intermedius group</taxon>
    </lineage>
</organism>
<evidence type="ECO:0000256" key="3">
    <source>
        <dbReference type="ARBA" id="ARBA00006088"/>
    </source>
</evidence>
<dbReference type="Gene3D" id="2.30.30.170">
    <property type="match status" value="7"/>
</dbReference>
<evidence type="ECO:0000256" key="1">
    <source>
        <dbReference type="ARBA" id="ARBA00001561"/>
    </source>
</evidence>
<feature type="compositionally biased region" description="Polar residues" evidence="16">
    <location>
        <begin position="75"/>
        <end position="85"/>
    </location>
</feature>
<dbReference type="InterPro" id="IPR025987">
    <property type="entry name" value="GW_dom"/>
</dbReference>
<dbReference type="InterPro" id="IPR002502">
    <property type="entry name" value="Amidase_domain"/>
</dbReference>
<sequence length="1397" mass="151252">MVKKFGYKTPTIVALTLAGTAFSAHQANAAEQVAPEKTPTNVLDDQYALKQADDAKQTTQGTTLAGSKEYKDPSQIDTAQAAQTETRVEEGQQDAQQPATTDEATSTDHTVSKSTDESASLATASIDEGTLNAQANSDETANNRTQDATEDANKYPYRSSEIDTHEDATVSPDTYHAPDTPAQQPSASDVSDSPTAQTEATQANTSTNVNDKEAVATTENAPATQPQAAVQSEANKAAKVTTETAQNKTPQVDTKDTAQVDSKATPTQNTAQSVATNQDNTDKVEKRVSVTNETKTDATTAKTEAPALATNQADTQAKTTTDKKTTTYSVQTATDKDINANPDGPTPPRVGGKGGPPASLSLQSTGQTAFRSAVASKPSAYQPKVKSSINDYIRKQNYKVPVYEEDYSSYFPKYGYRNGVGKPEGIIVHDTANDSSTIDGEISYMKRNYQNAFVHGFINGQRIIETQPTDYLAWGAGAIANERFIHIELVHVHSKEDFARQMNNMADYAATNLQYYGLSPDSAEYDGRGTVWTHDAVSRFLGGTDHTDPHGYLKQHGYSFDELYDLINEKYQVKMGYASPANSSSTPSKPSNNTGLTVKNTTGFGRINTTNSGLYTTVYDQKGKATNQTNKTLKVTKEATLNGNKFYLMNDAKSNQTLGWVKSNDATYQAAQAEKKVTKTYTVKPGTTVYQVPWGASSQTAGKVAGTSNQSFKSTKEQTVAKTKWLYGTVGKVTGWINASSVVANDPKPSTNTALKVTTDTGLGRIKDKNSGLYATVYDKTGKSTSATNQTLKVTKKASVNGQSFYLVSDYAKGTNVGWVKQSDVDYQTSKAPSKVSQNYTIKSGAKLYQVPWGTSKQVAGTVTGAATQTFKATQSQTVGKATYLYGTVGKLSGWINSTALTAQKAAASSMTKAVSQIGQLNTKNSGIKASIYDKTAKDASQWAGQTYKITKTASANNEDYVLLQNNTGGTPLGWFNVKDVTTRSLGAETAVKGNYTVNSKTSGLYAMPWGTTKQRVDTLKNAASRLFAASKSVKVGNDTFLFGTVNQKLGWINQKDLTAVAAKVANIKTASNSAVNGAAITTLKKVEDYVITNKNGYYYTKVGDSKSAGALKGFYQQLFKVEKSSLLNGITWYYGAFQNGTKGWIKSADVRSSFIQHTAVNSTLKAALDKQMALTYPPQVQRVPGKWVNANRAETEKAMNTAALEKDPTLIYQFLKLDKYQGLGVEELNKLLRGKGILEGQGAAFKEAAQKHNINEVYLMSHAFLETGNGTSQLANGGHVDKNNKVVTTGKPKYYNMFGIGAIDTDALRNGFKTAERYGWNTVSKAIIGGAKFIRDQYIGSGQNTLYRMRWNPEHPATHQYATDINWANVNAQRMKYFYDQIGETGKYFDVDVYKK</sequence>
<feature type="compositionally biased region" description="Polar residues" evidence="16">
    <location>
        <begin position="360"/>
        <end position="370"/>
    </location>
</feature>
<dbReference type="SUPFAM" id="SSF55846">
    <property type="entry name" value="N-acetylmuramoyl-L-alanine amidase-like"/>
    <property type="match status" value="1"/>
</dbReference>
<dbReference type="GO" id="GO:0033925">
    <property type="term" value="F:mannosyl-glycoprotein endo-beta-N-acetylglucosaminidase activity"/>
    <property type="evidence" value="ECO:0007669"/>
    <property type="project" value="UniProtKB-EC"/>
</dbReference>
<evidence type="ECO:0000313" key="19">
    <source>
        <dbReference type="EMBL" id="QUM68805.1"/>
    </source>
</evidence>
<feature type="domain" description="GW" evidence="18">
    <location>
        <begin position="911"/>
        <end position="986"/>
    </location>
</feature>
<dbReference type="Pfam" id="PF13457">
    <property type="entry name" value="GW"/>
    <property type="match status" value="7"/>
</dbReference>
<reference evidence="19" key="1">
    <citation type="journal article" date="2021" name="Front. Microbiol.">
        <title>Presence and Characterization of a Novel cfr-Carrying Tn558 Transposon Derivative in Staphylococcus delphini Isolated From Retail Food.</title>
        <authorList>
            <person name="Zhang F."/>
            <person name="Wu S."/>
            <person name="Huang J."/>
            <person name="Yang R."/>
            <person name="Zhang J."/>
            <person name="Lei T."/>
            <person name="Dai J."/>
            <person name="Ding Y."/>
            <person name="Xue L."/>
            <person name="Wang J."/>
            <person name="Chen M."/>
            <person name="Wu Q."/>
        </authorList>
    </citation>
    <scope>NUCLEOTIDE SEQUENCE</scope>
    <source>
        <strain evidence="19">2794-1</strain>
    </source>
</reference>
<evidence type="ECO:0000256" key="9">
    <source>
        <dbReference type="ARBA" id="ARBA00022525"/>
    </source>
</evidence>
<keyword evidence="11" id="KW-0677">Repeat</keyword>